<dbReference type="EMBL" id="MH509440">
    <property type="protein sequence ID" value="QBN85159.1"/>
    <property type="molecule type" value="Genomic_DNA"/>
</dbReference>
<organism evidence="4 5">
    <name type="scientific">Phocid alphaherpesvirus 1</name>
    <dbReference type="NCBI Taxonomy" id="47418"/>
    <lineage>
        <taxon>Viruses</taxon>
        <taxon>Duplodnaviria</taxon>
        <taxon>Heunggongvirae</taxon>
        <taxon>Peploviricota</taxon>
        <taxon>Herviviricetes</taxon>
        <taxon>Herpesvirales</taxon>
        <taxon>Orthoherpesviridae</taxon>
        <taxon>Alphaherpesvirinae</taxon>
        <taxon>Varicellovirus</taxon>
        <taxon>Varicellovirus phocidalpha1</taxon>
    </lineage>
</organism>
<dbReference type="Pfam" id="PF03327">
    <property type="entry name" value="Herpes_VP19C"/>
    <property type="match status" value="1"/>
</dbReference>
<evidence type="ECO:0000256" key="3">
    <source>
        <dbReference type="ARBA" id="ARBA00022844"/>
    </source>
</evidence>
<dbReference type="GO" id="GO:0019028">
    <property type="term" value="C:viral capsid"/>
    <property type="evidence" value="ECO:0007669"/>
    <property type="project" value="UniProtKB-KW"/>
</dbReference>
<protein>
    <submittedName>
        <fullName evidence="4">Capsid triplex subunit 1-like protein</fullName>
    </submittedName>
</protein>
<accession>A0A482F3K4</accession>
<dbReference type="RefSeq" id="YP_010794870.1">
    <property type="nucleotide sequence ID" value="NC_075562.1"/>
</dbReference>
<sequence length="455" mass="51155">MNSSGNSFIQIGNGLRSHFTTFHRNFINNGDSNGYKQTPYIYEPTKSNTLDWLPGALNITQSSITVKNMSGVQITSGIVNDIINSEQRLRSLPSHQPFLRLTRHVTLTDFCNPQAEEPGLPILTLRHPMDITSIASSSTPPGRNYQEVEEAWMSLSDVIVGRGDGSGLRPSLLSINFLISSLANDYTDRVAAESVRAHVINNYGDRQIGLRLDRFGRCLKTMLRCHIFPHEMINVLGGLLSYLAQDRLASVTAVVRGVQESGKTDKTSTPRSTVHVPACAFIDADRKLNIQNDGVKFVYLVFVYNQRFNHEGVCIYIITSKMDNNSFNDIISFIFRRSWTENVLRGTEGSIAPLPDPMAVFPLEELSHNPNSPRCLPSKLNDQQATAALYQWAPDLRGRSNKNSCMFAAYMRIGVIPSDSPKITRKTERFKNVEVPIIWIEGMEWNIDSWVECFY</sequence>
<dbReference type="HAMAP" id="MF_04018">
    <property type="entry name" value="HSV_TRX1"/>
    <property type="match status" value="1"/>
</dbReference>
<dbReference type="Proteomes" id="UP000326297">
    <property type="component" value="Segment"/>
</dbReference>
<evidence type="ECO:0000256" key="1">
    <source>
        <dbReference type="ARBA" id="ARBA00022561"/>
    </source>
</evidence>
<dbReference type="InterPro" id="IPR004999">
    <property type="entry name" value="Herpes_1"/>
</dbReference>
<keyword evidence="5" id="KW-1185">Reference proteome</keyword>
<dbReference type="GO" id="GO:0019069">
    <property type="term" value="P:viral capsid assembly"/>
    <property type="evidence" value="ECO:0007669"/>
    <property type="project" value="InterPro"/>
</dbReference>
<reference evidence="4" key="1">
    <citation type="submission" date="2018-06" db="EMBL/GenBank/DDBJ databases">
        <title>Metagenomic Sequencing for Combined Detection of RNA and DNA Viruses in Respiratory Samples From Pediatric Patients.</title>
        <authorList>
            <person name="van Boheemen S."/>
            <person name="van Rijn-Klink A.L."/>
            <person name="Pappas N."/>
            <person name="Carbo E.C."/>
            <person name="van 't Hof P."/>
            <person name="Vorderman R.H.P."/>
            <person name="Mei H."/>
            <person name="Claas E.C.J."/>
            <person name="Kroes A.C.M."/>
            <person name="de Vries J.J.C."/>
        </authorList>
    </citation>
    <scope>NUCLEOTIDE SEQUENCE [LARGE SCALE GENOMIC DNA]</scope>
</reference>
<dbReference type="GO" id="GO:0003677">
    <property type="term" value="F:DNA binding"/>
    <property type="evidence" value="ECO:0007669"/>
    <property type="project" value="InterPro"/>
</dbReference>
<proteinExistence type="inferred from homology"/>
<evidence type="ECO:0000256" key="2">
    <source>
        <dbReference type="ARBA" id="ARBA00022562"/>
    </source>
</evidence>
<keyword evidence="3" id="KW-0946">Virion</keyword>
<evidence type="ECO:0000313" key="4">
    <source>
        <dbReference type="EMBL" id="QBN85159.1"/>
    </source>
</evidence>
<keyword evidence="2" id="KW-1048">Host nucleus</keyword>
<keyword evidence="1" id="KW-0167">Capsid protein</keyword>
<dbReference type="KEGG" id="vg:80531885"/>
<evidence type="ECO:0000313" key="5">
    <source>
        <dbReference type="Proteomes" id="UP000326297"/>
    </source>
</evidence>
<dbReference type="GeneID" id="80531885"/>
<name>A0A482F3K4_9ALPH</name>
<gene>
    <name evidence="4" type="primary">UL38</name>
</gene>